<keyword evidence="3" id="KW-1185">Reference proteome</keyword>
<comment type="caution">
    <text evidence="2">The sequence shown here is derived from an EMBL/GenBank/DDBJ whole genome shotgun (WGS) entry which is preliminary data.</text>
</comment>
<reference evidence="3" key="1">
    <citation type="submission" date="2016-02" db="EMBL/GenBank/DDBJ databases">
        <authorList>
            <person name="Schultz-Johansen M."/>
            <person name="Glaring M.A."/>
            <person name="Bech P.K."/>
            <person name="Stougaard P."/>
        </authorList>
    </citation>
    <scope>NUCLEOTIDE SEQUENCE [LARGE SCALE GENOMIC DNA]</scope>
    <source>
        <strain evidence="3">S66</strain>
    </source>
</reference>
<evidence type="ECO:0000313" key="3">
    <source>
        <dbReference type="Proteomes" id="UP000070299"/>
    </source>
</evidence>
<name>A0A148KL98_9ALTE</name>
<gene>
    <name evidence="2" type="ORF">AX660_01270</name>
</gene>
<protein>
    <submittedName>
        <fullName evidence="2">Uncharacterized protein</fullName>
    </submittedName>
</protein>
<comment type="similarity">
    <text evidence="1">Belongs to the UPF0231 family.</text>
</comment>
<accession>A0A148KL98</accession>
<dbReference type="EMBL" id="LSNE01000015">
    <property type="protein sequence ID" value="KXI27050.1"/>
    <property type="molecule type" value="Genomic_DNA"/>
</dbReference>
<dbReference type="AlphaFoldDB" id="A0A148KL98"/>
<dbReference type="RefSeq" id="WP_068381286.1">
    <property type="nucleotide sequence ID" value="NZ_LSNE01000015.1"/>
</dbReference>
<dbReference type="OrthoDB" id="5739292at2"/>
<evidence type="ECO:0000256" key="1">
    <source>
        <dbReference type="ARBA" id="ARBA00005367"/>
    </source>
</evidence>
<dbReference type="Proteomes" id="UP000070299">
    <property type="component" value="Unassembled WGS sequence"/>
</dbReference>
<proteinExistence type="inferred from homology"/>
<evidence type="ECO:0000313" key="2">
    <source>
        <dbReference type="EMBL" id="KXI27050.1"/>
    </source>
</evidence>
<sequence>MDYQFYRDVTEKAVAECEIEAFGDWLSHDLGNNHSKITQLLDIIERLENQQIKREKFKGQDYCLHLNQDEVELEGLFVGFADVDELPEGTEFEEPLLVGCGLEDLKNLLLAWQDFVDS</sequence>
<dbReference type="InterPro" id="IPR008249">
    <property type="entry name" value="UPF0231"/>
</dbReference>
<dbReference type="Pfam" id="PF06062">
    <property type="entry name" value="UPF0231"/>
    <property type="match status" value="1"/>
</dbReference>
<organism evidence="2 3">
    <name type="scientific">Paraglaciecola hydrolytica</name>
    <dbReference type="NCBI Taxonomy" id="1799789"/>
    <lineage>
        <taxon>Bacteria</taxon>
        <taxon>Pseudomonadati</taxon>
        <taxon>Pseudomonadota</taxon>
        <taxon>Gammaproteobacteria</taxon>
        <taxon>Alteromonadales</taxon>
        <taxon>Alteromonadaceae</taxon>
        <taxon>Paraglaciecola</taxon>
    </lineage>
</organism>
<dbReference type="STRING" id="1799789.AX660_01270"/>